<evidence type="ECO:0000256" key="2">
    <source>
        <dbReference type="SAM" id="SignalP"/>
    </source>
</evidence>
<feature type="signal peptide" evidence="2">
    <location>
        <begin position="1"/>
        <end position="24"/>
    </location>
</feature>
<comment type="caution">
    <text evidence="4">The sequence shown here is derived from an EMBL/GenBank/DDBJ whole genome shotgun (WGS) entry which is preliminary data.</text>
</comment>
<dbReference type="PROSITE" id="PS51272">
    <property type="entry name" value="SLH"/>
    <property type="match status" value="2"/>
</dbReference>
<feature type="chain" id="PRO_5037410753" evidence="2">
    <location>
        <begin position="25"/>
        <end position="994"/>
    </location>
</feature>
<evidence type="ECO:0000313" key="4">
    <source>
        <dbReference type="EMBL" id="MBC5769846.1"/>
    </source>
</evidence>
<keyword evidence="2" id="KW-0732">Signal</keyword>
<dbReference type="Pfam" id="PF00395">
    <property type="entry name" value="SLH"/>
    <property type="match status" value="2"/>
</dbReference>
<dbReference type="Proteomes" id="UP000620327">
    <property type="component" value="Unassembled WGS sequence"/>
</dbReference>
<evidence type="ECO:0000256" key="1">
    <source>
        <dbReference type="ARBA" id="ARBA00022737"/>
    </source>
</evidence>
<sequence>MKKFLSLVLALVMTMSLVTVSAGAKDFTDSSKITYSEAVDVMSAVKVIDGYAEGDFRPTATLTRGAAAKIICNLILGPTTASALVADAAPYKDVPTNHTFAGYIAYCQKEGIISGYADGTFKPAATLTGYAFMKMLLGALGYDSAIEGYTGANWSIAVAKQAINAGLNKSLKGSFNGVKAVTREEACLYAFNTLKATMVEYDNRIVVGEGSSAVAISGVRKDLTWNKGTLNDGKIKKDGYVQFGEQYFEKLVRTDDTDDFGRPTNNWTYDKKDIGNYVNTDLLTASYTAKVKGGDVYSDIGSNACDFALTYWVDGVKLDKKALSVEADKLVKKNDDTMNSTGKGVLTEIYVDTDAEETTVVVINTYLAEVAADYNTKTEDVRLNVYTGVNKATAADKTPTTISVPYTVESEDVDGLEKLKEDDMVLVTIAKSDVMTVTPVETVKDVAITSYSTDYADADKKDEYKLTKLTAGGNKYETAKKAFEDAEVLYDYNVEQLDDATFDLYLDPYGYVIGARQVEGDDNFMFVVGYDRSSTVLAKAVDKALAIFTDGTMETIDVKSGDLEGGRLAESATTNTWFKYTVKNGVYNLEEVADKQIKDSTTTKLDKQNNTVEQGKTIAYGNNDTVLIAVKADDDVIKAGSIVKVEGVTTGIKHSSVEVKYDSKLTNFDGVANKKNGENSPETEDDMIFALYNKNGYITYAVVVGKTAGSSESMVYLTSGIKSKSLENGDYIYTYEAITKDGAVTVKSFESKDNSTPRDNLVLGNLYEGTFDKNNVITEMEAQAYTAANKWSTKQYKDDGYAFLNVANVSELTAKGATLWIDDAASNDKYILLDEDCKIFVRASDDDEDDYTEYSNIKSALSALGETNEFTGTIAAFVNDAGIATTLILNDTYKANDKPNTNPSKPTSTDVDSVKLTIKGSKGLIELFNKKGDALTDTTVKHSFELYQYVGGQNNYVKVDEGDYFYGVTPAFSVAGGNSYYVVIDGVQSNIARA</sequence>
<protein>
    <submittedName>
        <fullName evidence="4">S-layer homology domain-containing protein</fullName>
    </submittedName>
</protein>
<accession>A0A923MGX4</accession>
<evidence type="ECO:0000259" key="3">
    <source>
        <dbReference type="PROSITE" id="PS51272"/>
    </source>
</evidence>
<keyword evidence="1" id="KW-0677">Repeat</keyword>
<dbReference type="AlphaFoldDB" id="A0A923MGX4"/>
<organism evidence="4 5">
    <name type="scientific">Dysosmobacter segnis</name>
    <dbReference type="NCBI Taxonomy" id="2763042"/>
    <lineage>
        <taxon>Bacteria</taxon>
        <taxon>Bacillati</taxon>
        <taxon>Bacillota</taxon>
        <taxon>Clostridia</taxon>
        <taxon>Eubacteriales</taxon>
        <taxon>Oscillospiraceae</taxon>
        <taxon>Dysosmobacter</taxon>
    </lineage>
</organism>
<reference evidence="4" key="1">
    <citation type="submission" date="2020-08" db="EMBL/GenBank/DDBJ databases">
        <title>Genome public.</title>
        <authorList>
            <person name="Liu C."/>
            <person name="Sun Q."/>
        </authorList>
    </citation>
    <scope>NUCLEOTIDE SEQUENCE</scope>
    <source>
        <strain evidence="4">BX15</strain>
    </source>
</reference>
<feature type="domain" description="SLH" evidence="3">
    <location>
        <begin position="87"/>
        <end position="150"/>
    </location>
</feature>
<gene>
    <name evidence="4" type="ORF">H8Z83_05835</name>
</gene>
<keyword evidence="5" id="KW-1185">Reference proteome</keyword>
<evidence type="ECO:0000313" key="5">
    <source>
        <dbReference type="Proteomes" id="UP000620327"/>
    </source>
</evidence>
<dbReference type="EMBL" id="JACOQI010000004">
    <property type="protein sequence ID" value="MBC5769846.1"/>
    <property type="molecule type" value="Genomic_DNA"/>
</dbReference>
<feature type="domain" description="SLH" evidence="3">
    <location>
        <begin position="22"/>
        <end position="85"/>
    </location>
</feature>
<dbReference type="RefSeq" id="WP_187014198.1">
    <property type="nucleotide sequence ID" value="NZ_JACOQI010000004.1"/>
</dbReference>
<proteinExistence type="predicted"/>
<name>A0A923MGX4_9FIRM</name>
<dbReference type="InterPro" id="IPR001119">
    <property type="entry name" value="SLH_dom"/>
</dbReference>